<evidence type="ECO:0000256" key="3">
    <source>
        <dbReference type="ARBA" id="ARBA00022989"/>
    </source>
</evidence>
<comment type="caution">
    <text evidence="6">The sequence shown here is derived from an EMBL/GenBank/DDBJ whole genome shotgun (WGS) entry which is preliminary data.</text>
</comment>
<dbReference type="Pfam" id="PF13564">
    <property type="entry name" value="DoxX_2"/>
    <property type="match status" value="1"/>
</dbReference>
<feature type="transmembrane region" description="Helical" evidence="5">
    <location>
        <begin position="61"/>
        <end position="79"/>
    </location>
</feature>
<dbReference type="Proteomes" id="UP001596504">
    <property type="component" value="Unassembled WGS sequence"/>
</dbReference>
<protein>
    <submittedName>
        <fullName evidence="6">DoxX family protein</fullName>
    </submittedName>
</protein>
<organism evidence="6 7">
    <name type="scientific">Saccharopolyspora griseoalba</name>
    <dbReference type="NCBI Taxonomy" id="1431848"/>
    <lineage>
        <taxon>Bacteria</taxon>
        <taxon>Bacillati</taxon>
        <taxon>Actinomycetota</taxon>
        <taxon>Actinomycetes</taxon>
        <taxon>Pseudonocardiales</taxon>
        <taxon>Pseudonocardiaceae</taxon>
        <taxon>Saccharopolyspora</taxon>
    </lineage>
</organism>
<feature type="transmembrane region" description="Helical" evidence="5">
    <location>
        <begin position="86"/>
        <end position="104"/>
    </location>
</feature>
<evidence type="ECO:0000313" key="6">
    <source>
        <dbReference type="EMBL" id="MFC7343578.1"/>
    </source>
</evidence>
<evidence type="ECO:0000256" key="2">
    <source>
        <dbReference type="ARBA" id="ARBA00022692"/>
    </source>
</evidence>
<keyword evidence="2 5" id="KW-0812">Transmembrane</keyword>
<reference evidence="7" key="1">
    <citation type="journal article" date="2019" name="Int. J. Syst. Evol. Microbiol.">
        <title>The Global Catalogue of Microorganisms (GCM) 10K type strain sequencing project: providing services to taxonomists for standard genome sequencing and annotation.</title>
        <authorList>
            <consortium name="The Broad Institute Genomics Platform"/>
            <consortium name="The Broad Institute Genome Sequencing Center for Infectious Disease"/>
            <person name="Wu L."/>
            <person name="Ma J."/>
        </authorList>
    </citation>
    <scope>NUCLEOTIDE SEQUENCE [LARGE SCALE GENOMIC DNA]</scope>
    <source>
        <strain evidence="7">WLHS5</strain>
    </source>
</reference>
<evidence type="ECO:0000313" key="7">
    <source>
        <dbReference type="Proteomes" id="UP001596504"/>
    </source>
</evidence>
<keyword evidence="7" id="KW-1185">Reference proteome</keyword>
<comment type="subcellular location">
    <subcellularLocation>
        <location evidence="1">Membrane</location>
        <topology evidence="1">Multi-pass membrane protein</topology>
    </subcellularLocation>
</comment>
<dbReference type="EMBL" id="JBHTCJ010000010">
    <property type="protein sequence ID" value="MFC7343578.1"/>
    <property type="molecule type" value="Genomic_DNA"/>
</dbReference>
<sequence>MTTTTRPAAATRTRPARARALGIGLLVLQVLLAALFAFAALPKLLGDPVAVRMFHEIGFGSWFRHFTGAVELLGAVGLLVPRSCGFAAAGLACVMIGATISNLALGAPGAAVTTIALFAVLVVLARARRNTFLPVR</sequence>
<keyword evidence="4 5" id="KW-0472">Membrane</keyword>
<dbReference type="InterPro" id="IPR032808">
    <property type="entry name" value="DoxX"/>
</dbReference>
<keyword evidence="3 5" id="KW-1133">Transmembrane helix</keyword>
<dbReference type="RefSeq" id="WP_380670606.1">
    <property type="nucleotide sequence ID" value="NZ_JBHTCJ010000010.1"/>
</dbReference>
<evidence type="ECO:0000256" key="5">
    <source>
        <dbReference type="SAM" id="Phobius"/>
    </source>
</evidence>
<feature type="transmembrane region" description="Helical" evidence="5">
    <location>
        <begin position="110"/>
        <end position="127"/>
    </location>
</feature>
<evidence type="ECO:0000256" key="1">
    <source>
        <dbReference type="ARBA" id="ARBA00004141"/>
    </source>
</evidence>
<evidence type="ECO:0000256" key="4">
    <source>
        <dbReference type="ARBA" id="ARBA00023136"/>
    </source>
</evidence>
<name>A0ABW2LMF4_9PSEU</name>
<gene>
    <name evidence="6" type="ORF">ACFQRI_19415</name>
</gene>
<feature type="transmembrane region" description="Helical" evidence="5">
    <location>
        <begin position="20"/>
        <end position="41"/>
    </location>
</feature>
<accession>A0ABW2LMF4</accession>
<proteinExistence type="predicted"/>